<organism evidence="2 3">
    <name type="scientific">Hyalangium rubrum</name>
    <dbReference type="NCBI Taxonomy" id="3103134"/>
    <lineage>
        <taxon>Bacteria</taxon>
        <taxon>Pseudomonadati</taxon>
        <taxon>Myxococcota</taxon>
        <taxon>Myxococcia</taxon>
        <taxon>Myxococcales</taxon>
        <taxon>Cystobacterineae</taxon>
        <taxon>Archangiaceae</taxon>
        <taxon>Hyalangium</taxon>
    </lineage>
</organism>
<protein>
    <recommendedName>
        <fullName evidence="4">Glucosyltransferase-I</fullName>
    </recommendedName>
</protein>
<evidence type="ECO:0000313" key="2">
    <source>
        <dbReference type="EMBL" id="MDY7229329.1"/>
    </source>
</evidence>
<dbReference type="Proteomes" id="UP001291309">
    <property type="component" value="Unassembled WGS sequence"/>
</dbReference>
<comment type="caution">
    <text evidence="2">The sequence shown here is derived from an EMBL/GenBank/DDBJ whole genome shotgun (WGS) entry which is preliminary data.</text>
</comment>
<accession>A0ABU5H896</accession>
<feature type="region of interest" description="Disordered" evidence="1">
    <location>
        <begin position="1"/>
        <end position="22"/>
    </location>
</feature>
<dbReference type="RefSeq" id="WP_321548056.1">
    <property type="nucleotide sequence ID" value="NZ_JAXIVS010000008.1"/>
</dbReference>
<evidence type="ECO:0008006" key="4">
    <source>
        <dbReference type="Google" id="ProtNLM"/>
    </source>
</evidence>
<dbReference type="EMBL" id="JAXIVS010000008">
    <property type="protein sequence ID" value="MDY7229329.1"/>
    <property type="molecule type" value="Genomic_DNA"/>
</dbReference>
<proteinExistence type="predicted"/>
<sequence>MEPGSDTPPAETEDTSPPPRSETCTPVSCEDRGANCGTLPDGCGGTLNCGGCADGQSCGLHQPNVCGTQACAPRTCQEAGAFCGAIEDGCGGTIQCGTCGAGMTCGGGGKDHQCGTPNYGTDTACSSDGVCFLNPLPVSHDFKDVWGRSVDDFWGVGNAGYIIHGGKSGLTVLPSKAELSGIWGSAGEDVWAVGSEILHFDGRRWNTAARPERFLLDVHGTGAGNVWTVGEGGLAYAWNGARWERQNTGTSADLYGVWTHGDEVWAVGTGATIRVRDAKGWRGLDAPARDVTFTAVWGTGPRDVWVTGDRSGTVLFHWDGQAWSSVQLAFSALYGISGKSSGNVLVVGEEGAAQYNGGRWTTTLGGTPTRLLGAWHMADGVVVVGAGGRVHRFRDGSSGVSLDQGARADFVSLSATEDGRWWFADGSGVRTGLPPSEFATQGPGNALTLHVPGRLWAAGNFGRVNLHSWSATINGTNHFYMPQSFNFHGVYPILDMLAWVVGTDTATGEGVLIQLDGHTSWTRYPLTAPGALNAIHGATNDDVWAVGESVILHWDGTAWTETRGPWLPAFRAVHAVGRDLAWALSPHSLWRWDGMQWAPITLPTGLETLELRALFADSRDTLYVAGDGGLLLRYDVARNAWRRIDTGTRKSLRALSGGPRTLIVAGEDGTVLRLYR</sequence>
<evidence type="ECO:0000256" key="1">
    <source>
        <dbReference type="SAM" id="MobiDB-lite"/>
    </source>
</evidence>
<gene>
    <name evidence="2" type="ORF">SYV04_23250</name>
</gene>
<evidence type="ECO:0000313" key="3">
    <source>
        <dbReference type="Proteomes" id="UP001291309"/>
    </source>
</evidence>
<keyword evidence="3" id="KW-1185">Reference proteome</keyword>
<reference evidence="2 3" key="1">
    <citation type="submission" date="2023-12" db="EMBL/GenBank/DDBJ databases">
        <title>the genome sequence of Hyalangium sp. s54d21.</title>
        <authorList>
            <person name="Zhang X."/>
        </authorList>
    </citation>
    <scope>NUCLEOTIDE SEQUENCE [LARGE SCALE GENOMIC DNA]</scope>
    <source>
        <strain evidence="3">s54d21</strain>
    </source>
</reference>
<name>A0ABU5H896_9BACT</name>